<reference evidence="2 3" key="1">
    <citation type="submission" date="2023-05" db="EMBL/GenBank/DDBJ databases">
        <title>A 100% complete, gapless, phased diploid assembly of the Scenedesmus obliquus UTEX 3031 genome.</title>
        <authorList>
            <person name="Biondi T.C."/>
            <person name="Hanschen E.R."/>
            <person name="Kwon T."/>
            <person name="Eng W."/>
            <person name="Kruse C.P.S."/>
            <person name="Koehler S.I."/>
            <person name="Kunde Y."/>
            <person name="Gleasner C.D."/>
            <person name="You Mak K.T."/>
            <person name="Polle J."/>
            <person name="Hovde B.T."/>
            <person name="Starkenburg S.R."/>
        </authorList>
    </citation>
    <scope>NUCLEOTIDE SEQUENCE [LARGE SCALE GENOMIC DNA]</scope>
    <source>
        <strain evidence="2 3">DOE0152z</strain>
    </source>
</reference>
<feature type="region of interest" description="Disordered" evidence="1">
    <location>
        <begin position="208"/>
        <end position="228"/>
    </location>
</feature>
<keyword evidence="3" id="KW-1185">Reference proteome</keyword>
<dbReference type="EMBL" id="CP126213">
    <property type="protein sequence ID" value="WIA15611.1"/>
    <property type="molecule type" value="Genomic_DNA"/>
</dbReference>
<sequence>MVSPDGAEQEQQCYGQVYALGTAAGIDFVFVRCYANPADVNPKDSRGKPPGFAPLAFALALLTLIPGTRSSKKGQSGERQAPPPPKKQKAAKAQPMQLPVDDLEDDYEQEEAPAAAAKGSKPGFDLQAEMAFQRSAIEKLVANANKPAQKDLKQKTCAAIQEMGAAMASTEEGRKLGAVIMMLAAACDNSGIPVDASVPLGALQGGYGGGEAEADCQQAVRQDTGEGS</sequence>
<proteinExistence type="predicted"/>
<accession>A0ABY8U2C6</accession>
<dbReference type="Proteomes" id="UP001244341">
    <property type="component" value="Chromosome 6b"/>
</dbReference>
<evidence type="ECO:0000256" key="1">
    <source>
        <dbReference type="SAM" id="MobiDB-lite"/>
    </source>
</evidence>
<evidence type="ECO:0000313" key="2">
    <source>
        <dbReference type="EMBL" id="WIA15611.1"/>
    </source>
</evidence>
<gene>
    <name evidence="2" type="ORF">OEZ85_002238</name>
</gene>
<name>A0ABY8U2C6_TETOB</name>
<feature type="region of interest" description="Disordered" evidence="1">
    <location>
        <begin position="68"/>
        <end position="96"/>
    </location>
</feature>
<evidence type="ECO:0000313" key="3">
    <source>
        <dbReference type="Proteomes" id="UP001244341"/>
    </source>
</evidence>
<protein>
    <submittedName>
        <fullName evidence="2">Uncharacterized protein</fullName>
    </submittedName>
</protein>
<organism evidence="2 3">
    <name type="scientific">Tetradesmus obliquus</name>
    <name type="common">Green alga</name>
    <name type="synonym">Acutodesmus obliquus</name>
    <dbReference type="NCBI Taxonomy" id="3088"/>
    <lineage>
        <taxon>Eukaryota</taxon>
        <taxon>Viridiplantae</taxon>
        <taxon>Chlorophyta</taxon>
        <taxon>core chlorophytes</taxon>
        <taxon>Chlorophyceae</taxon>
        <taxon>CS clade</taxon>
        <taxon>Sphaeropleales</taxon>
        <taxon>Scenedesmaceae</taxon>
        <taxon>Tetradesmus</taxon>
    </lineage>
</organism>